<comment type="caution">
    <text evidence="2">The sequence shown here is derived from an EMBL/GenBank/DDBJ whole genome shotgun (WGS) entry which is preliminary data.</text>
</comment>
<feature type="chain" id="PRO_5040843820" evidence="1">
    <location>
        <begin position="24"/>
        <end position="463"/>
    </location>
</feature>
<dbReference type="Proteomes" id="UP001165065">
    <property type="component" value="Unassembled WGS sequence"/>
</dbReference>
<dbReference type="OrthoDB" id="194027at2759"/>
<sequence length="463" mass="52641">MLHLTSLLPLISVFPFLLTQSLAYNAPPSSSLGEFLIQRAVQQQLYYSAQMRNEPMVDWLKRFKGHEHLDSKTRREGNCGFPGTYSATFDQLRTTPFTSYLTALGTEPDSSIKVKVIKPQRRFSARELANPYINKDPIVELYDQPIITKNILTQLCNTADALVETWAFHLGEVHKTDLERVKNDRTKNKGLPTSEMIEFAEMVKGGETAYSWFTGDEPMPLYDFDCRALDRFNTLLALSLFYSEVTALTPETAFDVEYLKGEPNKEEDAWGYLDEEIVRRRKKRRESFEETFVTGDDVTKGGKARDAALVFLQEFCDTWVPKLVKGDNRSKIGKESFRAKPGMKEVLPKDAGCDASAVFEALWEFQDEAAYNVLGGGELVFPRLMGERIREIRANVAVTSRSTVLEVVAPELRQARLKFTDYVEEDDDGLGTYARFKRQAELDGDEEKEVYSHKDIIAEMGMG</sequence>
<keyword evidence="1" id="KW-0732">Signal</keyword>
<protein>
    <submittedName>
        <fullName evidence="2">Uncharacterized protein</fullName>
    </submittedName>
</protein>
<accession>A0A9W7L4R7</accession>
<evidence type="ECO:0000313" key="3">
    <source>
        <dbReference type="Proteomes" id="UP001165065"/>
    </source>
</evidence>
<proteinExistence type="predicted"/>
<reference evidence="3" key="1">
    <citation type="journal article" date="2023" name="Commun. Biol.">
        <title>Genome analysis of Parmales, the sister group of diatoms, reveals the evolutionary specialization of diatoms from phago-mixotrophs to photoautotrophs.</title>
        <authorList>
            <person name="Ban H."/>
            <person name="Sato S."/>
            <person name="Yoshikawa S."/>
            <person name="Yamada K."/>
            <person name="Nakamura Y."/>
            <person name="Ichinomiya M."/>
            <person name="Sato N."/>
            <person name="Blanc-Mathieu R."/>
            <person name="Endo H."/>
            <person name="Kuwata A."/>
            <person name="Ogata H."/>
        </authorList>
    </citation>
    <scope>NUCLEOTIDE SEQUENCE [LARGE SCALE GENOMIC DNA]</scope>
</reference>
<feature type="signal peptide" evidence="1">
    <location>
        <begin position="1"/>
        <end position="23"/>
    </location>
</feature>
<keyword evidence="3" id="KW-1185">Reference proteome</keyword>
<evidence type="ECO:0000313" key="2">
    <source>
        <dbReference type="EMBL" id="GMI32245.1"/>
    </source>
</evidence>
<organism evidence="2 3">
    <name type="scientific">Triparma columacea</name>
    <dbReference type="NCBI Taxonomy" id="722753"/>
    <lineage>
        <taxon>Eukaryota</taxon>
        <taxon>Sar</taxon>
        <taxon>Stramenopiles</taxon>
        <taxon>Ochrophyta</taxon>
        <taxon>Bolidophyceae</taxon>
        <taxon>Parmales</taxon>
        <taxon>Triparmaceae</taxon>
        <taxon>Triparma</taxon>
    </lineage>
</organism>
<evidence type="ECO:0000256" key="1">
    <source>
        <dbReference type="SAM" id="SignalP"/>
    </source>
</evidence>
<dbReference type="AlphaFoldDB" id="A0A9W7L4R7"/>
<dbReference type="EMBL" id="BRYA01000017">
    <property type="protein sequence ID" value="GMI32245.1"/>
    <property type="molecule type" value="Genomic_DNA"/>
</dbReference>
<name>A0A9W7L4R7_9STRA</name>
<gene>
    <name evidence="2" type="ORF">TrCOL_g5209</name>
</gene>